<dbReference type="InterPro" id="IPR029044">
    <property type="entry name" value="Nucleotide-diphossugar_trans"/>
</dbReference>
<gene>
    <name evidence="2" type="ORF">E2R66_26030</name>
</gene>
<dbReference type="GO" id="GO:0016758">
    <property type="term" value="F:hexosyltransferase activity"/>
    <property type="evidence" value="ECO:0007669"/>
    <property type="project" value="UniProtKB-ARBA"/>
</dbReference>
<dbReference type="Pfam" id="PF00535">
    <property type="entry name" value="Glycos_transf_2"/>
    <property type="match status" value="1"/>
</dbReference>
<evidence type="ECO:0000313" key="3">
    <source>
        <dbReference type="Proteomes" id="UP000297540"/>
    </source>
</evidence>
<dbReference type="EMBL" id="SOZE01000046">
    <property type="protein sequence ID" value="TFF33394.1"/>
    <property type="molecule type" value="Genomic_DNA"/>
</dbReference>
<evidence type="ECO:0000313" key="2">
    <source>
        <dbReference type="EMBL" id="TFF33394.1"/>
    </source>
</evidence>
<feature type="domain" description="Glycosyltransferase 2-like" evidence="1">
    <location>
        <begin position="8"/>
        <end position="166"/>
    </location>
</feature>
<name>A0A4Y8S4N4_9SPHI</name>
<sequence length="307" mass="34775">MLLTMKVSVIIPTYQRPGFLKETVLSVWKQTLLPDEIIIGDDSKDNLTEEMVKQELIPNSPVPIHYFHHQPALREVANVDFQYAKASGDLVLHLHDDDPIYPGCLEALKKPFEQHPEIVASFGLQRLIDEAGEVIPNSENVNLNYFRTPERVGLVNGMFAGTVCMFPNNGFLVKRASVLTIGYSDKGRAGKATDFYFGFRLGQLGKPFYFVNEYTALCRIVHDSQSRGAGADNDYKSVKIILEDCKEEDLGAEVQQMLKEKIPRAITTAALLKDRTTAFKWLFSKYYRSRLLTPRGVKRILQTINPF</sequence>
<comment type="caution">
    <text evidence="2">The sequence shown here is derived from an EMBL/GenBank/DDBJ whole genome shotgun (WGS) entry which is preliminary data.</text>
</comment>
<keyword evidence="3" id="KW-1185">Reference proteome</keyword>
<keyword evidence="2" id="KW-0808">Transferase</keyword>
<proteinExistence type="predicted"/>
<dbReference type="SUPFAM" id="SSF53448">
    <property type="entry name" value="Nucleotide-diphospho-sugar transferases"/>
    <property type="match status" value="1"/>
</dbReference>
<reference evidence="2 3" key="1">
    <citation type="journal article" date="2017" name="Int. J. Syst. Evol. Microbiol.">
        <title>Mucilaginibacterpsychrotolerans sp. nov., isolated from peatlands.</title>
        <authorList>
            <person name="Deng Y."/>
            <person name="Shen L."/>
            <person name="Xu B."/>
            <person name="Liu Y."/>
            <person name="Gu Z."/>
            <person name="Liu H."/>
            <person name="Zhou Y."/>
        </authorList>
    </citation>
    <scope>NUCLEOTIDE SEQUENCE [LARGE SCALE GENOMIC DNA]</scope>
    <source>
        <strain evidence="2 3">NH7-4</strain>
    </source>
</reference>
<accession>A0A4Y8S4N4</accession>
<evidence type="ECO:0000259" key="1">
    <source>
        <dbReference type="Pfam" id="PF00535"/>
    </source>
</evidence>
<dbReference type="PANTHER" id="PTHR22916">
    <property type="entry name" value="GLYCOSYLTRANSFERASE"/>
    <property type="match status" value="1"/>
</dbReference>
<dbReference type="PANTHER" id="PTHR22916:SF3">
    <property type="entry name" value="UDP-GLCNAC:BETAGAL BETA-1,3-N-ACETYLGLUCOSAMINYLTRANSFERASE-LIKE PROTEIN 1"/>
    <property type="match status" value="1"/>
</dbReference>
<protein>
    <submittedName>
        <fullName evidence="2">Glycosyltransferase</fullName>
    </submittedName>
</protein>
<organism evidence="2 3">
    <name type="scientific">Mucilaginibacter psychrotolerans</name>
    <dbReference type="NCBI Taxonomy" id="1524096"/>
    <lineage>
        <taxon>Bacteria</taxon>
        <taxon>Pseudomonadati</taxon>
        <taxon>Bacteroidota</taxon>
        <taxon>Sphingobacteriia</taxon>
        <taxon>Sphingobacteriales</taxon>
        <taxon>Sphingobacteriaceae</taxon>
        <taxon>Mucilaginibacter</taxon>
    </lineage>
</organism>
<dbReference type="Proteomes" id="UP000297540">
    <property type="component" value="Unassembled WGS sequence"/>
</dbReference>
<dbReference type="AlphaFoldDB" id="A0A4Y8S4N4"/>
<dbReference type="Gene3D" id="3.90.550.10">
    <property type="entry name" value="Spore Coat Polysaccharide Biosynthesis Protein SpsA, Chain A"/>
    <property type="match status" value="1"/>
</dbReference>
<dbReference type="InterPro" id="IPR001173">
    <property type="entry name" value="Glyco_trans_2-like"/>
</dbReference>